<feature type="region of interest" description="Disordered" evidence="2">
    <location>
        <begin position="97"/>
        <end position="122"/>
    </location>
</feature>
<dbReference type="Proteomes" id="UP001359559">
    <property type="component" value="Unassembled WGS sequence"/>
</dbReference>
<evidence type="ECO:0000313" key="4">
    <source>
        <dbReference type="EMBL" id="KAK7279667.1"/>
    </source>
</evidence>
<evidence type="ECO:0000256" key="2">
    <source>
        <dbReference type="SAM" id="MobiDB-lite"/>
    </source>
</evidence>
<name>A0AAN9IHT0_CLITE</name>
<dbReference type="GO" id="GO:0005524">
    <property type="term" value="F:ATP binding"/>
    <property type="evidence" value="ECO:0007669"/>
    <property type="project" value="InterPro"/>
</dbReference>
<comment type="similarity">
    <text evidence="1">Belongs to the protein kinase superfamily. ADCK protein kinase family.</text>
</comment>
<evidence type="ECO:0000259" key="3">
    <source>
        <dbReference type="PROSITE" id="PS50011"/>
    </source>
</evidence>
<dbReference type="AlphaFoldDB" id="A0AAN9IHT0"/>
<accession>A0AAN9IHT0</accession>
<gene>
    <name evidence="4" type="ORF">RJT34_24723</name>
</gene>
<dbReference type="InterPro" id="IPR011009">
    <property type="entry name" value="Kinase-like_dom_sf"/>
</dbReference>
<keyword evidence="5" id="KW-1185">Reference proteome</keyword>
<dbReference type="PROSITE" id="PS50011">
    <property type="entry name" value="PROTEIN_KINASE_DOM"/>
    <property type="match status" value="1"/>
</dbReference>
<dbReference type="Pfam" id="PF03109">
    <property type="entry name" value="ABC1"/>
    <property type="match status" value="1"/>
</dbReference>
<dbReference type="PANTHER" id="PTHR10566:SF123">
    <property type="entry name" value="PROTEIN KINASE SUPERFAMILY PROTEIN"/>
    <property type="match status" value="1"/>
</dbReference>
<comment type="caution">
    <text evidence="4">The sequence shown here is derived from an EMBL/GenBank/DDBJ whole genome shotgun (WGS) entry which is preliminary data.</text>
</comment>
<organism evidence="4 5">
    <name type="scientific">Clitoria ternatea</name>
    <name type="common">Butterfly pea</name>
    <dbReference type="NCBI Taxonomy" id="43366"/>
    <lineage>
        <taxon>Eukaryota</taxon>
        <taxon>Viridiplantae</taxon>
        <taxon>Streptophyta</taxon>
        <taxon>Embryophyta</taxon>
        <taxon>Tracheophyta</taxon>
        <taxon>Spermatophyta</taxon>
        <taxon>Magnoliopsida</taxon>
        <taxon>eudicotyledons</taxon>
        <taxon>Gunneridae</taxon>
        <taxon>Pentapetalae</taxon>
        <taxon>rosids</taxon>
        <taxon>fabids</taxon>
        <taxon>Fabales</taxon>
        <taxon>Fabaceae</taxon>
        <taxon>Papilionoideae</taxon>
        <taxon>50 kb inversion clade</taxon>
        <taxon>NPAAA clade</taxon>
        <taxon>indigoferoid/millettioid clade</taxon>
        <taxon>Phaseoleae</taxon>
        <taxon>Clitoria</taxon>
    </lineage>
</organism>
<dbReference type="EMBL" id="JAYKXN010000006">
    <property type="protein sequence ID" value="KAK7279667.1"/>
    <property type="molecule type" value="Genomic_DNA"/>
</dbReference>
<dbReference type="PANTHER" id="PTHR10566">
    <property type="entry name" value="CHAPERONE-ACTIVITY OF BC1 COMPLEX CABC1 -RELATED"/>
    <property type="match status" value="1"/>
</dbReference>
<dbReference type="SUPFAM" id="SSF56112">
    <property type="entry name" value="Protein kinase-like (PK-like)"/>
    <property type="match status" value="1"/>
</dbReference>
<proteinExistence type="inferred from homology"/>
<dbReference type="InterPro" id="IPR004147">
    <property type="entry name" value="ABC1_dom"/>
</dbReference>
<reference evidence="4 5" key="1">
    <citation type="submission" date="2024-01" db="EMBL/GenBank/DDBJ databases">
        <title>The genomes of 5 underutilized Papilionoideae crops provide insights into root nodulation and disease resistance.</title>
        <authorList>
            <person name="Yuan L."/>
        </authorList>
    </citation>
    <scope>NUCLEOTIDE SEQUENCE [LARGE SCALE GENOMIC DNA]</scope>
    <source>
        <strain evidence="4">LY-2023</strain>
        <tissue evidence="4">Leaf</tissue>
    </source>
</reference>
<dbReference type="InterPro" id="IPR050154">
    <property type="entry name" value="UbiB_kinase"/>
</dbReference>
<evidence type="ECO:0000256" key="1">
    <source>
        <dbReference type="ARBA" id="ARBA00009670"/>
    </source>
</evidence>
<dbReference type="CDD" id="cd05121">
    <property type="entry name" value="ABC1_ADCK3-like"/>
    <property type="match status" value="1"/>
</dbReference>
<dbReference type="GO" id="GO:0004672">
    <property type="term" value="F:protein kinase activity"/>
    <property type="evidence" value="ECO:0007669"/>
    <property type="project" value="InterPro"/>
</dbReference>
<protein>
    <recommendedName>
        <fullName evidence="3">Protein kinase domain-containing protein</fullName>
    </recommendedName>
</protein>
<evidence type="ECO:0000313" key="5">
    <source>
        <dbReference type="Proteomes" id="UP001359559"/>
    </source>
</evidence>
<dbReference type="InterPro" id="IPR000719">
    <property type="entry name" value="Prot_kinase_dom"/>
</dbReference>
<sequence length="916" mass="103242">MQWNCRLVQSVCFVCDGHRHDISTLPHSHLYNTPTPLLSISSLLITLFETHTIDKINYSSVFTFASINKCTLTSTPPFDPPFPSMATVLAPPFLSVRASTPSPRRPQSKRKPPPKQQQQQRAFGNLTHFADVVRKDVEFLKRGFDNGVAWANETFRIPQVAKKIDDVVWLRNLEDPHAPTCSPPSWPQPWYPGLSGVDLLMSDLKALETYAAYFYYLPKIWSKPLPEAYDAQDVAQYFSVRPHVVVLRILEVISSFALAMISIRTSGFRKFLRLNPEEDVDDSSSQYNFGMVLKETLLNLGPTFIKVGQSLSTRPDIIGVEISKALSELHDQIPPFPRSVAMKIIEEELGSPLESFFSYISEDPIAAASFGQVYFARTTEGNNVAVKVQRPNLHHVVVRDIYILRLGLGLLQKIAKRKSDPRLYADELGKGFVGELDYTLEAANASKFLEIHSSFTFMHVPKVFPHLCRKRVLTMEWMVGESPTDLLSISTENSVRNVSEYSERQKADAKRRLLDLVNKGVEATLVQLLETGLLHADPHPGNLRYTSSGKIGFLDFGLLCQMEKKHQFAMLASIIHIVNGDWESLVHALTDMDIVRPGSNIRLVTLELEQALGEVEFKEGIPDVKFSRVLGKIWSVALKYHFRMPPYYTLVLRSLASLEGLAIAADTNFKTFVAAYPYVVRKLLTENSAATRNILHSVLLNRKKEFQWQRLSLFLRVGATRKALQLVASNSENSFDHLPNKTTDTFDVAYLILRILPSKDGVALRRLLMTADGASLIRAMVSKEGKLFRQQICKIIADILCQWMIKLFGQGIATTQYSRVILANGPSNKESGQPPRSSLITYDYNAIFRDRRLRVIFSKVLKSASRDKILMLRFCWASLLIIVTASTLACHRVVVSLSEAYLGQLFDAPKRYAVSA</sequence>
<feature type="domain" description="Protein kinase" evidence="3">
    <location>
        <begin position="359"/>
        <end position="715"/>
    </location>
</feature>